<sequence>MAGLDPAIHDLLLLQGREVVDGRDKPGDDDRGCCAGVHHLIIPDSIFKQPLPFSHA</sequence>
<protein>
    <submittedName>
        <fullName evidence="1">Uncharacterized protein</fullName>
    </submittedName>
</protein>
<proteinExistence type="predicted"/>
<dbReference type="EMBL" id="JACHIJ010000003">
    <property type="protein sequence ID" value="MBB5052753.1"/>
    <property type="molecule type" value="Genomic_DNA"/>
</dbReference>
<dbReference type="Proteomes" id="UP000521227">
    <property type="component" value="Unassembled WGS sequence"/>
</dbReference>
<name>A0A840MXZ8_9BRAD</name>
<evidence type="ECO:0000313" key="1">
    <source>
        <dbReference type="EMBL" id="MBB5052753.1"/>
    </source>
</evidence>
<dbReference type="AlphaFoldDB" id="A0A840MXZ8"/>
<gene>
    <name evidence="1" type="ORF">HNQ36_002727</name>
</gene>
<comment type="caution">
    <text evidence="1">The sequence shown here is derived from an EMBL/GenBank/DDBJ whole genome shotgun (WGS) entry which is preliminary data.</text>
</comment>
<organism evidence="1 2">
    <name type="scientific">Afipia massiliensis</name>
    <dbReference type="NCBI Taxonomy" id="211460"/>
    <lineage>
        <taxon>Bacteria</taxon>
        <taxon>Pseudomonadati</taxon>
        <taxon>Pseudomonadota</taxon>
        <taxon>Alphaproteobacteria</taxon>
        <taxon>Hyphomicrobiales</taxon>
        <taxon>Nitrobacteraceae</taxon>
        <taxon>Afipia</taxon>
    </lineage>
</organism>
<reference evidence="1 2" key="1">
    <citation type="submission" date="2020-08" db="EMBL/GenBank/DDBJ databases">
        <title>Genomic Encyclopedia of Type Strains, Phase IV (KMG-IV): sequencing the most valuable type-strain genomes for metagenomic binning, comparative biology and taxonomic classification.</title>
        <authorList>
            <person name="Goeker M."/>
        </authorList>
    </citation>
    <scope>NUCLEOTIDE SEQUENCE [LARGE SCALE GENOMIC DNA]</scope>
    <source>
        <strain evidence="1 2">DSM 17498</strain>
    </source>
</reference>
<accession>A0A840MXZ8</accession>
<evidence type="ECO:0000313" key="2">
    <source>
        <dbReference type="Proteomes" id="UP000521227"/>
    </source>
</evidence>